<dbReference type="AlphaFoldDB" id="A0AAD9JHE9"/>
<dbReference type="PROSITE" id="PS00478">
    <property type="entry name" value="LIM_DOMAIN_1"/>
    <property type="match status" value="2"/>
</dbReference>
<keyword evidence="2 7" id="KW-0479">Metal-binding</keyword>
<organism evidence="9 10">
    <name type="scientific">Paralvinella palmiformis</name>
    <dbReference type="NCBI Taxonomy" id="53620"/>
    <lineage>
        <taxon>Eukaryota</taxon>
        <taxon>Metazoa</taxon>
        <taxon>Spiralia</taxon>
        <taxon>Lophotrochozoa</taxon>
        <taxon>Annelida</taxon>
        <taxon>Polychaeta</taxon>
        <taxon>Sedentaria</taxon>
        <taxon>Canalipalpata</taxon>
        <taxon>Terebellida</taxon>
        <taxon>Terebelliformia</taxon>
        <taxon>Alvinellidae</taxon>
        <taxon>Paralvinella</taxon>
    </lineage>
</organism>
<evidence type="ECO:0000256" key="7">
    <source>
        <dbReference type="PROSITE-ProRule" id="PRU00125"/>
    </source>
</evidence>
<dbReference type="Proteomes" id="UP001208570">
    <property type="component" value="Unassembled WGS sequence"/>
</dbReference>
<keyword evidence="3" id="KW-0677">Repeat</keyword>
<dbReference type="SUPFAM" id="SSF57716">
    <property type="entry name" value="Glucocorticoid receptor-like (DNA-binding domain)"/>
    <property type="match status" value="4"/>
</dbReference>
<keyword evidence="6" id="KW-0539">Nucleus</keyword>
<evidence type="ECO:0000256" key="1">
    <source>
        <dbReference type="ARBA" id="ARBA00004123"/>
    </source>
</evidence>
<evidence type="ECO:0000256" key="2">
    <source>
        <dbReference type="ARBA" id="ARBA00022723"/>
    </source>
</evidence>
<sequence length="273" mass="30159">MGKLSFGTTGISYQPDKVELKVGGAPKCPRCSDRVYFNEEKKALGKSWHSRCFTCANCKKGLDSTNCAGHDNQIYCVRCHRKEFGPKGYGFAGGMAGLSTESTYHNVRPVSPINTQTVPQHIPSKTIERENPECCPRCGKRVYFAEEVKALRRKWHKLCFKCVKCSKILEPSRCNEHNREVYCQSCYGRMFGPSGYGYAGGAGTMLSSETVKPLSNRTNMTNGVAVKTEVVSSIAGSHEWTEGVQKPNSSVPLRADIRSPMAGSHEWTEGVLI</sequence>
<dbReference type="Pfam" id="PF00412">
    <property type="entry name" value="LIM"/>
    <property type="match status" value="2"/>
</dbReference>
<evidence type="ECO:0000313" key="10">
    <source>
        <dbReference type="Proteomes" id="UP001208570"/>
    </source>
</evidence>
<keyword evidence="5 7" id="KW-0440">LIM domain</keyword>
<dbReference type="PANTHER" id="PTHR24215:SF35">
    <property type="entry name" value="MUSCLE LIM PROTEIN MLP84B"/>
    <property type="match status" value="1"/>
</dbReference>
<dbReference type="EMBL" id="JAODUP010000310">
    <property type="protein sequence ID" value="KAK2153031.1"/>
    <property type="molecule type" value="Genomic_DNA"/>
</dbReference>
<evidence type="ECO:0000256" key="4">
    <source>
        <dbReference type="ARBA" id="ARBA00022833"/>
    </source>
</evidence>
<dbReference type="InterPro" id="IPR001781">
    <property type="entry name" value="Znf_LIM"/>
</dbReference>
<feature type="domain" description="LIM zinc-binding" evidence="8">
    <location>
        <begin position="133"/>
        <end position="193"/>
    </location>
</feature>
<dbReference type="SMART" id="SM00132">
    <property type="entry name" value="LIM"/>
    <property type="match status" value="2"/>
</dbReference>
<comment type="subcellular location">
    <subcellularLocation>
        <location evidence="1">Nucleus</location>
    </subcellularLocation>
</comment>
<accession>A0AAD9JHE9</accession>
<dbReference type="CDD" id="cd09326">
    <property type="entry name" value="LIM_CRP_like"/>
    <property type="match status" value="2"/>
</dbReference>
<feature type="domain" description="LIM zinc-binding" evidence="8">
    <location>
        <begin position="26"/>
        <end position="86"/>
    </location>
</feature>
<keyword evidence="4 7" id="KW-0862">Zinc</keyword>
<dbReference type="Gene3D" id="2.10.110.10">
    <property type="entry name" value="Cysteine Rich Protein"/>
    <property type="match status" value="2"/>
</dbReference>
<gene>
    <name evidence="9" type="ORF">LSH36_310g02060</name>
</gene>
<proteinExistence type="predicted"/>
<evidence type="ECO:0000313" key="9">
    <source>
        <dbReference type="EMBL" id="KAK2153031.1"/>
    </source>
</evidence>
<dbReference type="GO" id="GO:0005737">
    <property type="term" value="C:cytoplasm"/>
    <property type="evidence" value="ECO:0007669"/>
    <property type="project" value="TreeGrafter"/>
</dbReference>
<dbReference type="FunFam" id="2.10.110.10:FF:000001">
    <property type="entry name" value="Cysteine and glycine-rich protein 1"/>
    <property type="match status" value="2"/>
</dbReference>
<keyword evidence="10" id="KW-1185">Reference proteome</keyword>
<dbReference type="GO" id="GO:0046872">
    <property type="term" value="F:metal ion binding"/>
    <property type="evidence" value="ECO:0007669"/>
    <property type="project" value="UniProtKB-KW"/>
</dbReference>
<evidence type="ECO:0000256" key="3">
    <source>
        <dbReference type="ARBA" id="ARBA00022737"/>
    </source>
</evidence>
<dbReference type="PROSITE" id="PS50023">
    <property type="entry name" value="LIM_DOMAIN_2"/>
    <property type="match status" value="2"/>
</dbReference>
<evidence type="ECO:0000256" key="5">
    <source>
        <dbReference type="ARBA" id="ARBA00023038"/>
    </source>
</evidence>
<name>A0AAD9JHE9_9ANNE</name>
<comment type="caution">
    <text evidence="9">The sequence shown here is derived from an EMBL/GenBank/DDBJ whole genome shotgun (WGS) entry which is preliminary data.</text>
</comment>
<reference evidence="9" key="1">
    <citation type="journal article" date="2023" name="Mol. Biol. Evol.">
        <title>Third-Generation Sequencing Reveals the Adaptive Role of the Epigenome in Three Deep-Sea Polychaetes.</title>
        <authorList>
            <person name="Perez M."/>
            <person name="Aroh O."/>
            <person name="Sun Y."/>
            <person name="Lan Y."/>
            <person name="Juniper S.K."/>
            <person name="Young C.R."/>
            <person name="Angers B."/>
            <person name="Qian P.Y."/>
        </authorList>
    </citation>
    <scope>NUCLEOTIDE SEQUENCE</scope>
    <source>
        <strain evidence="9">P08H-3</strain>
    </source>
</reference>
<evidence type="ECO:0000256" key="6">
    <source>
        <dbReference type="ARBA" id="ARBA00023242"/>
    </source>
</evidence>
<evidence type="ECO:0000259" key="8">
    <source>
        <dbReference type="PROSITE" id="PS50023"/>
    </source>
</evidence>
<dbReference type="GO" id="GO:0030036">
    <property type="term" value="P:actin cytoskeleton organization"/>
    <property type="evidence" value="ECO:0007669"/>
    <property type="project" value="TreeGrafter"/>
</dbReference>
<dbReference type="GO" id="GO:0005634">
    <property type="term" value="C:nucleus"/>
    <property type="evidence" value="ECO:0007669"/>
    <property type="project" value="UniProtKB-SubCell"/>
</dbReference>
<dbReference type="PANTHER" id="PTHR24215">
    <property type="entry name" value="RHO-GTPASE-ACTIVATING PROTEIN LRG1"/>
    <property type="match status" value="1"/>
</dbReference>
<protein>
    <recommendedName>
        <fullName evidence="8">LIM zinc-binding domain-containing protein</fullName>
    </recommendedName>
</protein>